<name>A0A0F9SDK7_9ZZZZ</name>
<comment type="caution">
    <text evidence="1">The sequence shown here is derived from an EMBL/GenBank/DDBJ whole genome shotgun (WGS) entry which is preliminary data.</text>
</comment>
<sequence>MTRFRRKGRTRGPVPKEKVMPEPLRFVLQLPGIDDNVEKFKRRKFKDNL</sequence>
<proteinExistence type="predicted"/>
<dbReference type="EMBL" id="LAZR01000534">
    <property type="protein sequence ID" value="KKN65109.1"/>
    <property type="molecule type" value="Genomic_DNA"/>
</dbReference>
<dbReference type="AlphaFoldDB" id="A0A0F9SDK7"/>
<gene>
    <name evidence="1" type="ORF">LCGC14_0484970</name>
</gene>
<accession>A0A0F9SDK7</accession>
<reference evidence="1" key="1">
    <citation type="journal article" date="2015" name="Nature">
        <title>Complex archaea that bridge the gap between prokaryotes and eukaryotes.</title>
        <authorList>
            <person name="Spang A."/>
            <person name="Saw J.H."/>
            <person name="Jorgensen S.L."/>
            <person name="Zaremba-Niedzwiedzka K."/>
            <person name="Martijn J."/>
            <person name="Lind A.E."/>
            <person name="van Eijk R."/>
            <person name="Schleper C."/>
            <person name="Guy L."/>
            <person name="Ettema T.J."/>
        </authorList>
    </citation>
    <scope>NUCLEOTIDE SEQUENCE</scope>
</reference>
<organism evidence="1">
    <name type="scientific">marine sediment metagenome</name>
    <dbReference type="NCBI Taxonomy" id="412755"/>
    <lineage>
        <taxon>unclassified sequences</taxon>
        <taxon>metagenomes</taxon>
        <taxon>ecological metagenomes</taxon>
    </lineage>
</organism>
<protein>
    <submittedName>
        <fullName evidence="1">Uncharacterized protein</fullName>
    </submittedName>
</protein>
<evidence type="ECO:0000313" key="1">
    <source>
        <dbReference type="EMBL" id="KKN65109.1"/>
    </source>
</evidence>